<reference evidence="2 3" key="1">
    <citation type="journal article" date="2014" name="Agronomy (Basel)">
        <title>A Draft Genome Sequence for Ensete ventricosum, the Drought-Tolerant Tree Against Hunger.</title>
        <authorList>
            <person name="Harrison J."/>
            <person name="Moore K.A."/>
            <person name="Paszkiewicz K."/>
            <person name="Jones T."/>
            <person name="Grant M."/>
            <person name="Ambacheew D."/>
            <person name="Muzemil S."/>
            <person name="Studholme D.J."/>
        </authorList>
    </citation>
    <scope>NUCLEOTIDE SEQUENCE [LARGE SCALE GENOMIC DNA]</scope>
</reference>
<evidence type="ECO:0000313" key="2">
    <source>
        <dbReference type="EMBL" id="RRT36650.1"/>
    </source>
</evidence>
<accession>A0A426XB35</accession>
<feature type="compositionally biased region" description="Polar residues" evidence="1">
    <location>
        <begin position="1"/>
        <end position="14"/>
    </location>
</feature>
<evidence type="ECO:0000256" key="1">
    <source>
        <dbReference type="SAM" id="MobiDB-lite"/>
    </source>
</evidence>
<feature type="region of interest" description="Disordered" evidence="1">
    <location>
        <begin position="1"/>
        <end position="39"/>
    </location>
</feature>
<gene>
    <name evidence="2" type="ORF">B296_00046195</name>
</gene>
<organism evidence="2 3">
    <name type="scientific">Ensete ventricosum</name>
    <name type="common">Abyssinian banana</name>
    <name type="synonym">Musa ensete</name>
    <dbReference type="NCBI Taxonomy" id="4639"/>
    <lineage>
        <taxon>Eukaryota</taxon>
        <taxon>Viridiplantae</taxon>
        <taxon>Streptophyta</taxon>
        <taxon>Embryophyta</taxon>
        <taxon>Tracheophyta</taxon>
        <taxon>Spermatophyta</taxon>
        <taxon>Magnoliopsida</taxon>
        <taxon>Liliopsida</taxon>
        <taxon>Zingiberales</taxon>
        <taxon>Musaceae</taxon>
        <taxon>Ensete</taxon>
    </lineage>
</organism>
<dbReference type="AlphaFoldDB" id="A0A426XB35"/>
<dbReference type="Proteomes" id="UP000287651">
    <property type="component" value="Unassembled WGS sequence"/>
</dbReference>
<feature type="region of interest" description="Disordered" evidence="1">
    <location>
        <begin position="83"/>
        <end position="108"/>
    </location>
</feature>
<name>A0A426XB35_ENSVE</name>
<feature type="compositionally biased region" description="Basic and acidic residues" evidence="1">
    <location>
        <begin position="99"/>
        <end position="108"/>
    </location>
</feature>
<comment type="caution">
    <text evidence="2">The sequence shown here is derived from an EMBL/GenBank/DDBJ whole genome shotgun (WGS) entry which is preliminary data.</text>
</comment>
<sequence length="108" mass="11999">MTIRIGQSQVQASGRGSDDAVGNSPRVRRELAEGMGNLPGWHKRVRQKKTKTHQKIVGGSRKAYRELGRYRAKDWMMRRELVGSSLGDSPKGSGSSLGTHREITRGRP</sequence>
<evidence type="ECO:0000313" key="3">
    <source>
        <dbReference type="Proteomes" id="UP000287651"/>
    </source>
</evidence>
<proteinExistence type="predicted"/>
<dbReference type="EMBL" id="AMZH03023312">
    <property type="protein sequence ID" value="RRT36650.1"/>
    <property type="molecule type" value="Genomic_DNA"/>
</dbReference>
<protein>
    <submittedName>
        <fullName evidence="2">Uncharacterized protein</fullName>
    </submittedName>
</protein>